<name>A0A2C8FC24_9BACT</name>
<dbReference type="PROSITE" id="PS51208">
    <property type="entry name" value="AUTOTRANSPORTER"/>
    <property type="match status" value="1"/>
</dbReference>
<sequence length="689" mass="72901">MSSGLQLSAPNSLYSLISFLIILQLAFIVTPGKALASSLSIEEIRDFSITGISQNGNIVVGSKNIDGKYRAAQWSNGKVTILTSEPNSVAAGVSANGAVAIGVIDYNTTYSRAVRWVNGKMSYLEGPEGFTMSSANSVSSNGSVVVGTYRNQAGFTQAFRWTQSQGMVGLGALDSSYPLSRGVAVSADGSTVVGGGNSNNGLQAFRWKNDTMIGLGFLHQDLTGKGESFAKDVSANGSVVIGFSKNERGQSEAFRWVNGTMSPLGFLEDGIKSTAQGVSDDGGLVVGYSSDSNHNSKAFRWTESQGMVSIEQLLKDGGVDLTGINIRYALGTNADGSIIHCSQGTGDGLLINIPYAGIITPEALYQSLDVMGQVSPMVSNMGQLSMNRLANAASGHASRSRVNPLAENSRGMSSGDTMPGRLDLWMVGSFGTNIELDSDDINLHGGLGLSWETDNWRFGGGLFADSRDLETGYNGSQDISALGPGAFVTYSPEGTRFEFRVSSLWQSVDLDLTRGYMNGAGYATSSGSTEAEVFSLSGQVQWTGNISETLSLTPFIEYTWQTTRVDAYTESGGPFPAKFDSREEYSNLIRTGLRADVALIDKLDTWVWGAWNHRLEDSSTGMSGSATGIGAFAYPGAPIDQDWADVGVGAAWSITDRLSASTSLGFAVGCDDNSVSDTTLSAGLSYQLW</sequence>
<keyword evidence="3" id="KW-1185">Reference proteome</keyword>
<accession>A0A2C8FC24</accession>
<dbReference type="InterPro" id="IPR014262">
    <property type="entry name" value="HAF_rpt"/>
</dbReference>
<organism evidence="2 3">
    <name type="scientific">Pseudodesulfovibrio profundus</name>
    <dbReference type="NCBI Taxonomy" id="57320"/>
    <lineage>
        <taxon>Bacteria</taxon>
        <taxon>Pseudomonadati</taxon>
        <taxon>Thermodesulfobacteriota</taxon>
        <taxon>Desulfovibrionia</taxon>
        <taxon>Desulfovibrionales</taxon>
        <taxon>Desulfovibrionaceae</taxon>
    </lineage>
</organism>
<protein>
    <submittedName>
        <fullName evidence="2">Putative extracellular repeat, HAF family</fullName>
    </submittedName>
</protein>
<dbReference type="SUPFAM" id="SSF103515">
    <property type="entry name" value="Autotransporter"/>
    <property type="match status" value="1"/>
</dbReference>
<proteinExistence type="predicted"/>
<dbReference type="InterPro" id="IPR036709">
    <property type="entry name" value="Autotransporte_beta_dom_sf"/>
</dbReference>
<feature type="domain" description="Autotransporter" evidence="1">
    <location>
        <begin position="417"/>
        <end position="688"/>
    </location>
</feature>
<dbReference type="NCBIfam" id="TIGR02913">
    <property type="entry name" value="HAF_rpt"/>
    <property type="match status" value="3"/>
</dbReference>
<dbReference type="EMBL" id="LT907975">
    <property type="protein sequence ID" value="SOB59999.1"/>
    <property type="molecule type" value="Genomic_DNA"/>
</dbReference>
<dbReference type="Proteomes" id="UP000219215">
    <property type="component" value="Chromosome DPRO"/>
</dbReference>
<evidence type="ECO:0000313" key="2">
    <source>
        <dbReference type="EMBL" id="SOB59999.1"/>
    </source>
</evidence>
<dbReference type="SMART" id="SM00869">
    <property type="entry name" value="Autotransporter"/>
    <property type="match status" value="1"/>
</dbReference>
<dbReference type="OrthoDB" id="5464989at2"/>
<dbReference type="InterPro" id="IPR005546">
    <property type="entry name" value="Autotransporte_beta"/>
</dbReference>
<reference evidence="3" key="1">
    <citation type="submission" date="2017-09" db="EMBL/GenBank/DDBJ databases">
        <authorList>
            <person name="Regsiter A."/>
            <person name="William W."/>
        </authorList>
    </citation>
    <scope>NUCLEOTIDE SEQUENCE [LARGE SCALE GENOMIC DNA]</scope>
    <source>
        <strain evidence="3">500-1</strain>
    </source>
</reference>
<dbReference type="Gene3D" id="2.40.128.130">
    <property type="entry name" value="Autotransporter beta-domain"/>
    <property type="match status" value="1"/>
</dbReference>
<dbReference type="Pfam" id="PF03797">
    <property type="entry name" value="Autotransporter"/>
    <property type="match status" value="1"/>
</dbReference>
<evidence type="ECO:0000313" key="3">
    <source>
        <dbReference type="Proteomes" id="UP000219215"/>
    </source>
</evidence>
<dbReference type="KEGG" id="pprf:DPRO_3089"/>
<dbReference type="RefSeq" id="WP_097012781.1">
    <property type="nucleotide sequence ID" value="NZ_LT907975.1"/>
</dbReference>
<evidence type="ECO:0000259" key="1">
    <source>
        <dbReference type="PROSITE" id="PS51208"/>
    </source>
</evidence>
<gene>
    <name evidence="2" type="ORF">DPRO_3089</name>
</gene>
<dbReference type="AlphaFoldDB" id="A0A2C8FC24"/>